<feature type="signal peptide" evidence="3">
    <location>
        <begin position="1"/>
        <end position="17"/>
    </location>
</feature>
<keyword evidence="2" id="KW-0472">Membrane</keyword>
<dbReference type="Gene3D" id="2.60.120.260">
    <property type="entry name" value="Galactose-binding domain-like"/>
    <property type="match status" value="1"/>
</dbReference>
<organism evidence="4 5">
    <name type="scientific">Favolaschia claudopus</name>
    <dbReference type="NCBI Taxonomy" id="2862362"/>
    <lineage>
        <taxon>Eukaryota</taxon>
        <taxon>Fungi</taxon>
        <taxon>Dikarya</taxon>
        <taxon>Basidiomycota</taxon>
        <taxon>Agaricomycotina</taxon>
        <taxon>Agaricomycetes</taxon>
        <taxon>Agaricomycetidae</taxon>
        <taxon>Agaricales</taxon>
        <taxon>Marasmiineae</taxon>
        <taxon>Mycenaceae</taxon>
        <taxon>Favolaschia</taxon>
    </lineage>
</organism>
<protein>
    <submittedName>
        <fullName evidence="4">Uncharacterized protein</fullName>
    </submittedName>
</protein>
<comment type="caution">
    <text evidence="4">The sequence shown here is derived from an EMBL/GenBank/DDBJ whole genome shotgun (WGS) entry which is preliminary data.</text>
</comment>
<feature type="chain" id="PRO_5043620324" evidence="3">
    <location>
        <begin position="18"/>
        <end position="398"/>
    </location>
</feature>
<reference evidence="4 5" key="1">
    <citation type="journal article" date="2024" name="J Genomics">
        <title>Draft genome sequencing and assembly of Favolaschia claudopus CIRM-BRFM 2984 isolated from oak limbs.</title>
        <authorList>
            <person name="Navarro D."/>
            <person name="Drula E."/>
            <person name="Chaduli D."/>
            <person name="Cazenave R."/>
            <person name="Ahrendt S."/>
            <person name="Wang J."/>
            <person name="Lipzen A."/>
            <person name="Daum C."/>
            <person name="Barry K."/>
            <person name="Grigoriev I.V."/>
            <person name="Favel A."/>
            <person name="Rosso M.N."/>
            <person name="Martin F."/>
        </authorList>
    </citation>
    <scope>NUCLEOTIDE SEQUENCE [LARGE SCALE GENOMIC DNA]</scope>
    <source>
        <strain evidence="4 5">CIRM-BRFM 2984</strain>
    </source>
</reference>
<dbReference type="AlphaFoldDB" id="A0AAW0DJC9"/>
<keyword evidence="3" id="KW-0732">Signal</keyword>
<evidence type="ECO:0000313" key="5">
    <source>
        <dbReference type="Proteomes" id="UP001362999"/>
    </source>
</evidence>
<evidence type="ECO:0000313" key="4">
    <source>
        <dbReference type="EMBL" id="KAK7052615.1"/>
    </source>
</evidence>
<proteinExistence type="predicted"/>
<gene>
    <name evidence="4" type="ORF">R3P38DRAFT_1651879</name>
</gene>
<feature type="region of interest" description="Disordered" evidence="1">
    <location>
        <begin position="343"/>
        <end position="398"/>
    </location>
</feature>
<feature type="region of interest" description="Disordered" evidence="1">
    <location>
        <begin position="159"/>
        <end position="189"/>
    </location>
</feature>
<dbReference type="EMBL" id="JAWWNJ010000007">
    <property type="protein sequence ID" value="KAK7052615.1"/>
    <property type="molecule type" value="Genomic_DNA"/>
</dbReference>
<name>A0AAW0DJC9_9AGAR</name>
<feature type="transmembrane region" description="Helical" evidence="2">
    <location>
        <begin position="197"/>
        <end position="221"/>
    </location>
</feature>
<feature type="region of interest" description="Disordered" evidence="1">
    <location>
        <begin position="306"/>
        <end position="328"/>
    </location>
</feature>
<evidence type="ECO:0000256" key="3">
    <source>
        <dbReference type="SAM" id="SignalP"/>
    </source>
</evidence>
<sequence length="398" mass="42565">MLLLFLPLLLVLVQVNALLNVTVDDVDTSMITYQGAWEASSTHVSGLDYGGSHTLSSDDKANASFTFTGVAVYYLSPRWPYEVTSRLRIDDGAEVLVNLTDPIASSTPNGGSESAMYSVLWSATNLANKTHTVWVTYGNYAVVDGFIYTVNNGSSPTSSVVPSLSSSATTLSSPSTSPTQAASSADASTVPSNHKGLTIGLATALPLAALVAAILLVFAFCMRRRKKLQRRPTRTKFVLDDSPPVQPVYASVYPPHRQMSEVSSTSRVENLYPSSGHSAGDVRMAPNDMQYQAFSASSHTALSLIPKRTPSSSLSNPRSMDLPPGAMSPVIQSMYEDHIAPMDTQASSQSLRPPLRTEASTHSLSRLAEESGASGSGSNLRRGISRPPAYEYSKGEFK</sequence>
<dbReference type="Proteomes" id="UP001362999">
    <property type="component" value="Unassembled WGS sequence"/>
</dbReference>
<keyword evidence="2" id="KW-1133">Transmembrane helix</keyword>
<accession>A0AAW0DJC9</accession>
<keyword evidence="5" id="KW-1185">Reference proteome</keyword>
<feature type="compositionally biased region" description="Polar residues" evidence="1">
    <location>
        <begin position="309"/>
        <end position="318"/>
    </location>
</feature>
<keyword evidence="2" id="KW-0812">Transmembrane</keyword>
<evidence type="ECO:0000256" key="2">
    <source>
        <dbReference type="SAM" id="Phobius"/>
    </source>
</evidence>
<evidence type="ECO:0000256" key="1">
    <source>
        <dbReference type="SAM" id="MobiDB-lite"/>
    </source>
</evidence>